<dbReference type="GO" id="GO:0005524">
    <property type="term" value="F:ATP binding"/>
    <property type="evidence" value="ECO:0007669"/>
    <property type="project" value="UniProtKB-KW"/>
</dbReference>
<proteinExistence type="inferred from homology"/>
<evidence type="ECO:0000256" key="2">
    <source>
        <dbReference type="ARBA" id="ARBA00022519"/>
    </source>
</evidence>
<dbReference type="GO" id="GO:0022857">
    <property type="term" value="F:transmembrane transporter activity"/>
    <property type="evidence" value="ECO:0007669"/>
    <property type="project" value="TreeGrafter"/>
</dbReference>
<dbReference type="SUPFAM" id="SSF52540">
    <property type="entry name" value="P-loop containing nucleoside triphosphate hydrolases"/>
    <property type="match status" value="1"/>
</dbReference>
<dbReference type="EMBL" id="VWPL01000036">
    <property type="protein sequence ID" value="KAA5597205.1"/>
    <property type="molecule type" value="Genomic_DNA"/>
</dbReference>
<dbReference type="GO" id="GO:0089705">
    <property type="term" value="P:protein localization to outer membrane"/>
    <property type="evidence" value="ECO:0007669"/>
    <property type="project" value="TreeGrafter"/>
</dbReference>
<evidence type="ECO:0000256" key="4">
    <source>
        <dbReference type="ARBA" id="ARBA00022840"/>
    </source>
</evidence>
<keyword evidence="2" id="KW-0472">Membrane</keyword>
<evidence type="ECO:0000256" key="3">
    <source>
        <dbReference type="ARBA" id="ARBA00022741"/>
    </source>
</evidence>
<dbReference type="OrthoDB" id="7375490at2"/>
<keyword evidence="9" id="KW-1185">Reference proteome</keyword>
<reference evidence="8 9" key="1">
    <citation type="submission" date="2019-09" db="EMBL/GenBank/DDBJ databases">
        <title>Draft Whole-Genome sequence of Blastochloris sulfoviridis DSM 729.</title>
        <authorList>
            <person name="Meyer T.E."/>
            <person name="Kyndt J.A."/>
        </authorList>
    </citation>
    <scope>NUCLEOTIDE SEQUENCE [LARGE SCALE GENOMIC DNA]</scope>
    <source>
        <strain evidence="8 9">DSM 729</strain>
    </source>
</reference>
<dbReference type="AlphaFoldDB" id="A0A5M6HN06"/>
<keyword evidence="1" id="KW-0813">Transport</keyword>
<dbReference type="PROSITE" id="PS50893">
    <property type="entry name" value="ABC_TRANSPORTER_2"/>
    <property type="match status" value="1"/>
</dbReference>
<organism evidence="8 9">
    <name type="scientific">Blastochloris sulfoviridis</name>
    <dbReference type="NCBI Taxonomy" id="50712"/>
    <lineage>
        <taxon>Bacteria</taxon>
        <taxon>Pseudomonadati</taxon>
        <taxon>Pseudomonadota</taxon>
        <taxon>Alphaproteobacteria</taxon>
        <taxon>Hyphomicrobiales</taxon>
        <taxon>Blastochloridaceae</taxon>
        <taxon>Blastochloris</taxon>
    </lineage>
</organism>
<comment type="caution">
    <text evidence="8">The sequence shown here is derived from an EMBL/GenBank/DDBJ whole genome shotgun (WGS) entry which is preliminary data.</text>
</comment>
<dbReference type="InterPro" id="IPR017911">
    <property type="entry name" value="MacB-like_ATP-bd"/>
</dbReference>
<dbReference type="PANTHER" id="PTHR24220">
    <property type="entry name" value="IMPORT ATP-BINDING PROTEIN"/>
    <property type="match status" value="1"/>
</dbReference>
<feature type="domain" description="ABC transporter" evidence="7">
    <location>
        <begin position="14"/>
        <end position="243"/>
    </location>
</feature>
<keyword evidence="2" id="KW-1003">Cell membrane</keyword>
<dbReference type="InterPro" id="IPR015854">
    <property type="entry name" value="ABC_transpr_LolD-like"/>
</dbReference>
<sequence>MAAPAAAAAEAPLIEAVNVSRVLDEAVPVTLVRDIDLAIRPREFVAITGPSGSGKSSLLYLLGLLDLPTTGEVRVLGRPTATISEDERARIRLEGLGFVFQFHFLLPEFTARENVMLPMRALGRLSEAEMRARADEILASLGLAEHAGKRPDQMSGGQRQRVAVARALANDPPVILADEPTGSLDTRSSEQVFAILRALVDERGKTVVAVTHSMELAARMDRRIQIVDGRITADEQTRPAATR</sequence>
<dbReference type="Pfam" id="PF00005">
    <property type="entry name" value="ABC_tran"/>
    <property type="match status" value="1"/>
</dbReference>
<dbReference type="GO" id="GO:0098796">
    <property type="term" value="C:membrane protein complex"/>
    <property type="evidence" value="ECO:0007669"/>
    <property type="project" value="UniProtKB-ARBA"/>
</dbReference>
<evidence type="ECO:0000313" key="9">
    <source>
        <dbReference type="Proteomes" id="UP000323886"/>
    </source>
</evidence>
<keyword evidence="3" id="KW-0547">Nucleotide-binding</keyword>
<name>A0A5M6HN06_9HYPH</name>
<evidence type="ECO:0000256" key="6">
    <source>
        <dbReference type="ARBA" id="ARBA00038388"/>
    </source>
</evidence>
<evidence type="ECO:0000256" key="1">
    <source>
        <dbReference type="ARBA" id="ARBA00022448"/>
    </source>
</evidence>
<dbReference type="CDD" id="cd03255">
    <property type="entry name" value="ABC_MJ0796_LolCDE_FtsE"/>
    <property type="match status" value="1"/>
</dbReference>
<accession>A0A5M6HN06</accession>
<evidence type="ECO:0000256" key="5">
    <source>
        <dbReference type="ARBA" id="ARBA00022967"/>
    </source>
</evidence>
<dbReference type="Proteomes" id="UP000323886">
    <property type="component" value="Unassembled WGS sequence"/>
</dbReference>
<keyword evidence="4 8" id="KW-0067">ATP-binding</keyword>
<comment type="similarity">
    <text evidence="6">Belongs to the ABC transporter superfamily. Macrolide exporter (TC 3.A.1.122) family.</text>
</comment>
<dbReference type="SMART" id="SM00382">
    <property type="entry name" value="AAA"/>
    <property type="match status" value="1"/>
</dbReference>
<evidence type="ECO:0000313" key="8">
    <source>
        <dbReference type="EMBL" id="KAA5597205.1"/>
    </source>
</evidence>
<protein>
    <submittedName>
        <fullName evidence="8">ABC transporter ATP-binding protein</fullName>
    </submittedName>
</protein>
<evidence type="ECO:0000259" key="7">
    <source>
        <dbReference type="PROSITE" id="PS50893"/>
    </source>
</evidence>
<dbReference type="GO" id="GO:0005886">
    <property type="term" value="C:plasma membrane"/>
    <property type="evidence" value="ECO:0007669"/>
    <property type="project" value="TreeGrafter"/>
</dbReference>
<dbReference type="Gene3D" id="3.40.50.300">
    <property type="entry name" value="P-loop containing nucleotide triphosphate hydrolases"/>
    <property type="match status" value="1"/>
</dbReference>
<dbReference type="InterPro" id="IPR017871">
    <property type="entry name" value="ABC_transporter-like_CS"/>
</dbReference>
<keyword evidence="5" id="KW-1278">Translocase</keyword>
<dbReference type="FunFam" id="3.40.50.300:FF:000032">
    <property type="entry name" value="Export ABC transporter ATP-binding protein"/>
    <property type="match status" value="1"/>
</dbReference>
<dbReference type="RefSeq" id="WP_150098564.1">
    <property type="nucleotide sequence ID" value="NZ_VWPL01000036.1"/>
</dbReference>
<dbReference type="InterPro" id="IPR003593">
    <property type="entry name" value="AAA+_ATPase"/>
</dbReference>
<dbReference type="InterPro" id="IPR003439">
    <property type="entry name" value="ABC_transporter-like_ATP-bd"/>
</dbReference>
<dbReference type="GO" id="GO:0016887">
    <property type="term" value="F:ATP hydrolysis activity"/>
    <property type="evidence" value="ECO:0007669"/>
    <property type="project" value="InterPro"/>
</dbReference>
<dbReference type="GO" id="GO:0044874">
    <property type="term" value="P:lipoprotein localization to outer membrane"/>
    <property type="evidence" value="ECO:0007669"/>
    <property type="project" value="TreeGrafter"/>
</dbReference>
<dbReference type="InterPro" id="IPR027417">
    <property type="entry name" value="P-loop_NTPase"/>
</dbReference>
<gene>
    <name evidence="8" type="ORF">F1193_14730</name>
</gene>
<dbReference type="PANTHER" id="PTHR24220:SF689">
    <property type="entry name" value="LIPOPROTEIN-RELEASING SYSTEM ATP-BINDING PROTEIN LOLD"/>
    <property type="match status" value="1"/>
</dbReference>
<keyword evidence="2" id="KW-0997">Cell inner membrane</keyword>
<dbReference type="PROSITE" id="PS00211">
    <property type="entry name" value="ABC_TRANSPORTER_1"/>
    <property type="match status" value="1"/>
</dbReference>